<proteinExistence type="inferred from homology"/>
<sequence length="555" mass="59882">MSAHYTVADYLLDRLASFGISHLFGVPGDYNLQFLDNVISHPQVRWVGCANELNAAYAADGYARCQGAGALLTTFGVGELSALNGIAGSYAEYVPVLHVVGAPCLGAQRKGECLHHTLGDGDYSHFLRIAREVSAAQALLKPENACAEIDRVIREMLTTRRPGYVLLPADVAKMPATAPVNVLTEAAIPSDENGLAAFSEAVNQRLAQSRRPALLADFLAQRFGQQKALQQWLDDTPMPHASLLMGKGLLDESQPGFAGTYSGAASVDRVREAIEEADLVICVGVQFSDTITAGFTQKLSYSQTIDIQPQAARIGDQWFSPLPMAQAVEILHQASKRHVQRWPQPDIKPPRPERGEAKGLDQAAFWCEIQRFLRPGDIVVVDQGTAAFGAAALQLPAGVTFLVQPLWGSIGYALPAAFGAQTASPNRRVVLITGDGAAQLSIQELGSMLREGQKPVVIILNNDGYTVERAIHGAEQRYNDITRWDWTALPHALDVSHQAQSWRVCEPVQLREVLERLSQPAQLSLVEVVLPKESLPALLGAVSAALEARNAGGEG</sequence>
<dbReference type="InterPro" id="IPR011766">
    <property type="entry name" value="TPP_enzyme_TPP-bd"/>
</dbReference>
<name>A0A0J8VI86_9ENTR</name>
<organism evidence="14 15">
    <name type="scientific">Franconibacter pulveris</name>
    <dbReference type="NCBI Taxonomy" id="435910"/>
    <lineage>
        <taxon>Bacteria</taxon>
        <taxon>Pseudomonadati</taxon>
        <taxon>Pseudomonadota</taxon>
        <taxon>Gammaproteobacteria</taxon>
        <taxon>Enterobacterales</taxon>
        <taxon>Enterobacteriaceae</taxon>
        <taxon>Franconibacter</taxon>
    </lineage>
</organism>
<evidence type="ECO:0000259" key="13">
    <source>
        <dbReference type="Pfam" id="PF02776"/>
    </source>
</evidence>
<evidence type="ECO:0000256" key="7">
    <source>
        <dbReference type="ARBA" id="ARBA00023052"/>
    </source>
</evidence>
<keyword evidence="8" id="KW-0456">Lyase</keyword>
<evidence type="ECO:0000313" key="15">
    <source>
        <dbReference type="Proteomes" id="UP000037315"/>
    </source>
</evidence>
<keyword evidence="4 9" id="KW-0479">Metal-binding</keyword>
<feature type="domain" description="Thiamine pyrophosphate enzyme TPP-binding" evidence="12">
    <location>
        <begin position="391"/>
        <end position="528"/>
    </location>
</feature>
<comment type="caution">
    <text evidence="14">The sequence shown here is derived from an EMBL/GenBank/DDBJ whole genome shotgun (WGS) entry which is preliminary data.</text>
</comment>
<keyword evidence="14" id="KW-0670">Pyruvate</keyword>
<evidence type="ECO:0000259" key="12">
    <source>
        <dbReference type="Pfam" id="PF02775"/>
    </source>
</evidence>
<dbReference type="PIRSF" id="PIRSF036565">
    <property type="entry name" value="Pyruvt_ip_decrb"/>
    <property type="match status" value="1"/>
</dbReference>
<dbReference type="Pfam" id="PF00205">
    <property type="entry name" value="TPP_enzyme_M"/>
    <property type="match status" value="1"/>
</dbReference>
<dbReference type="SUPFAM" id="SSF52467">
    <property type="entry name" value="DHS-like NAD/FAD-binding domain"/>
    <property type="match status" value="1"/>
</dbReference>
<dbReference type="PANTHER" id="PTHR43452">
    <property type="entry name" value="PYRUVATE DECARBOXYLASE"/>
    <property type="match status" value="1"/>
</dbReference>
<dbReference type="InterPro" id="IPR012000">
    <property type="entry name" value="Thiamin_PyroP_enz_cen_dom"/>
</dbReference>
<gene>
    <name evidence="14" type="ORF">ACH50_18125</name>
</gene>
<dbReference type="CDD" id="cd02005">
    <property type="entry name" value="TPP_PDC_IPDC"/>
    <property type="match status" value="1"/>
</dbReference>
<dbReference type="OrthoDB" id="9785953at2"/>
<evidence type="ECO:0000256" key="1">
    <source>
        <dbReference type="ARBA" id="ARBA00001920"/>
    </source>
</evidence>
<keyword evidence="6 9" id="KW-0460">Magnesium</keyword>
<dbReference type="InterPro" id="IPR000399">
    <property type="entry name" value="TPP-bd_CS"/>
</dbReference>
<dbReference type="Gene3D" id="3.40.50.1220">
    <property type="entry name" value="TPP-binding domain"/>
    <property type="match status" value="1"/>
</dbReference>
<protein>
    <submittedName>
        <fullName evidence="14">Indolepyruvate decarboxylase</fullName>
    </submittedName>
</protein>
<evidence type="ECO:0000259" key="11">
    <source>
        <dbReference type="Pfam" id="PF00205"/>
    </source>
</evidence>
<evidence type="ECO:0000256" key="2">
    <source>
        <dbReference type="ARBA" id="ARBA00001964"/>
    </source>
</evidence>
<evidence type="ECO:0000256" key="9">
    <source>
        <dbReference type="PIRSR" id="PIRSR036565-2"/>
    </source>
</evidence>
<dbReference type="PATRIC" id="fig|1656095.3.peg.2281"/>
<evidence type="ECO:0000256" key="3">
    <source>
        <dbReference type="ARBA" id="ARBA00007812"/>
    </source>
</evidence>
<accession>A0A0J8VI86</accession>
<feature type="binding site" evidence="9">
    <location>
        <position position="462"/>
    </location>
    <ligand>
        <name>Mg(2+)</name>
        <dbReference type="ChEBI" id="CHEBI:18420"/>
    </ligand>
</feature>
<dbReference type="InterPro" id="IPR029061">
    <property type="entry name" value="THDP-binding"/>
</dbReference>
<dbReference type="PANTHER" id="PTHR43452:SF30">
    <property type="entry name" value="PYRUVATE DECARBOXYLASE ISOZYME 1-RELATED"/>
    <property type="match status" value="1"/>
</dbReference>
<dbReference type="STRING" id="1121863.GCA_000621185_02705"/>
<dbReference type="EMBL" id="LFEJ01000024">
    <property type="protein sequence ID" value="KMV33173.1"/>
    <property type="molecule type" value="Genomic_DNA"/>
</dbReference>
<dbReference type="Pfam" id="PF02776">
    <property type="entry name" value="TPP_enzyme_N"/>
    <property type="match status" value="1"/>
</dbReference>
<dbReference type="InterPro" id="IPR047213">
    <property type="entry name" value="TPP_PYR_PDC_IPDC-like"/>
</dbReference>
<feature type="domain" description="Thiamine pyrophosphate enzyme central" evidence="11">
    <location>
        <begin position="201"/>
        <end position="317"/>
    </location>
</feature>
<dbReference type="GO" id="GO:0030976">
    <property type="term" value="F:thiamine pyrophosphate binding"/>
    <property type="evidence" value="ECO:0007669"/>
    <property type="project" value="InterPro"/>
</dbReference>
<dbReference type="InterPro" id="IPR029035">
    <property type="entry name" value="DHS-like_NAD/FAD-binding_dom"/>
</dbReference>
<evidence type="ECO:0000256" key="10">
    <source>
        <dbReference type="RuleBase" id="RU362132"/>
    </source>
</evidence>
<reference evidence="14 15" key="1">
    <citation type="submission" date="2015-06" db="EMBL/GenBank/DDBJ databases">
        <title>Genome sequencing of Cronobacter sp. strain DJ34 isolated from petroleum contaminated sludge of Duliajan Oil Fields, Assam, India.</title>
        <authorList>
            <person name="Pal S."/>
            <person name="Banerjee T.D."/>
            <person name="Roy A."/>
            <person name="Sar P."/>
            <person name="Kazy S.K."/>
        </authorList>
    </citation>
    <scope>NUCLEOTIDE SEQUENCE [LARGE SCALE GENOMIC DNA]</scope>
    <source>
        <strain evidence="14 15">DJ34</strain>
    </source>
</reference>
<keyword evidence="15" id="KW-1185">Reference proteome</keyword>
<dbReference type="AlphaFoldDB" id="A0A0J8VI86"/>
<evidence type="ECO:0000256" key="6">
    <source>
        <dbReference type="ARBA" id="ARBA00022842"/>
    </source>
</evidence>
<dbReference type="PROSITE" id="PS00187">
    <property type="entry name" value="TPP_ENZYMES"/>
    <property type="match status" value="1"/>
</dbReference>
<dbReference type="Pfam" id="PF02775">
    <property type="entry name" value="TPP_enzyme_C"/>
    <property type="match status" value="1"/>
</dbReference>
<dbReference type="GO" id="GO:0000287">
    <property type="term" value="F:magnesium ion binding"/>
    <property type="evidence" value="ECO:0007669"/>
    <property type="project" value="InterPro"/>
</dbReference>
<feature type="binding site" evidence="9">
    <location>
        <position position="435"/>
    </location>
    <ligand>
        <name>Mg(2+)</name>
        <dbReference type="ChEBI" id="CHEBI:18420"/>
    </ligand>
</feature>
<dbReference type="InterPro" id="IPR012001">
    <property type="entry name" value="Thiamin_PyroP_enz_TPP-bd_dom"/>
</dbReference>
<feature type="domain" description="Thiamine pyrophosphate enzyme N-terminal TPP-binding" evidence="13">
    <location>
        <begin position="6"/>
        <end position="109"/>
    </location>
</feature>
<dbReference type="InterPro" id="IPR012110">
    <property type="entry name" value="PDC/IPDC-like"/>
</dbReference>
<evidence type="ECO:0000256" key="5">
    <source>
        <dbReference type="ARBA" id="ARBA00022793"/>
    </source>
</evidence>
<evidence type="ECO:0000256" key="8">
    <source>
        <dbReference type="ARBA" id="ARBA00023239"/>
    </source>
</evidence>
<dbReference type="GO" id="GO:0000949">
    <property type="term" value="P:aromatic amino acid family catabolic process to alcohol via Ehrlich pathway"/>
    <property type="evidence" value="ECO:0007669"/>
    <property type="project" value="TreeGrafter"/>
</dbReference>
<dbReference type="RefSeq" id="WP_048888534.1">
    <property type="nucleotide sequence ID" value="NZ_LFEJ01000024.1"/>
</dbReference>
<dbReference type="Gene3D" id="3.40.50.970">
    <property type="match status" value="2"/>
</dbReference>
<comment type="cofactor">
    <cofactor evidence="2">
        <name>thiamine diphosphate</name>
        <dbReference type="ChEBI" id="CHEBI:58937"/>
    </cofactor>
</comment>
<dbReference type="CDD" id="cd07038">
    <property type="entry name" value="TPP_PYR_PDC_IPDC_like"/>
    <property type="match status" value="1"/>
</dbReference>
<dbReference type="SUPFAM" id="SSF52518">
    <property type="entry name" value="Thiamin diphosphate-binding fold (THDP-binding)"/>
    <property type="match status" value="2"/>
</dbReference>
<comment type="cofactor">
    <cofactor evidence="9">
        <name>Mg(2+)</name>
        <dbReference type="ChEBI" id="CHEBI:18420"/>
    </cofactor>
    <text evidence="9">Binds 1 Mg(2+) per subunit.</text>
</comment>
<dbReference type="GO" id="GO:0005829">
    <property type="term" value="C:cytosol"/>
    <property type="evidence" value="ECO:0007669"/>
    <property type="project" value="TreeGrafter"/>
</dbReference>
<comment type="similarity">
    <text evidence="3 10">Belongs to the TPP enzyme family.</text>
</comment>
<dbReference type="Proteomes" id="UP000037315">
    <property type="component" value="Unassembled WGS sequence"/>
</dbReference>
<dbReference type="InterPro" id="IPR047214">
    <property type="entry name" value="TPP_PDC_IPDC"/>
</dbReference>
<evidence type="ECO:0000256" key="4">
    <source>
        <dbReference type="ARBA" id="ARBA00022723"/>
    </source>
</evidence>
<dbReference type="FunFam" id="3.40.50.970:FF:000019">
    <property type="entry name" value="Pyruvate decarboxylase isozyme"/>
    <property type="match status" value="1"/>
</dbReference>
<feature type="binding site" evidence="9">
    <location>
        <position position="464"/>
    </location>
    <ligand>
        <name>Mg(2+)</name>
        <dbReference type="ChEBI" id="CHEBI:18420"/>
    </ligand>
</feature>
<comment type="cofactor">
    <cofactor evidence="1">
        <name>a metal cation</name>
        <dbReference type="ChEBI" id="CHEBI:25213"/>
    </cofactor>
</comment>
<evidence type="ECO:0000313" key="14">
    <source>
        <dbReference type="EMBL" id="KMV33173.1"/>
    </source>
</evidence>
<keyword evidence="7 10" id="KW-0786">Thiamine pyrophosphate</keyword>
<keyword evidence="5" id="KW-0210">Decarboxylase</keyword>
<dbReference type="GO" id="GO:0004737">
    <property type="term" value="F:pyruvate decarboxylase activity"/>
    <property type="evidence" value="ECO:0007669"/>
    <property type="project" value="TreeGrafter"/>
</dbReference>
<dbReference type="FunFam" id="3.40.50.970:FF:000024">
    <property type="entry name" value="Pyruvate decarboxylase isozyme"/>
    <property type="match status" value="1"/>
</dbReference>